<dbReference type="Pfam" id="PF21075">
    <property type="entry name" value="GDH_ACT1"/>
    <property type="match status" value="1"/>
</dbReference>
<reference evidence="3" key="1">
    <citation type="submission" date="2017-02" db="UniProtKB">
        <authorList>
            <consortium name="WormBaseParasite"/>
        </authorList>
    </citation>
    <scope>IDENTIFICATION</scope>
</reference>
<dbReference type="STRING" id="131310.A0A0N4ZZJ4"/>
<dbReference type="PANTHER" id="PTHR43403:SF1">
    <property type="entry name" value="NAD-SPECIFIC GLUTAMATE DEHYDROGENASE"/>
    <property type="match status" value="1"/>
</dbReference>
<dbReference type="PANTHER" id="PTHR43403">
    <property type="entry name" value="NAD-SPECIFIC GLUTAMATE DEHYDROGENASE"/>
    <property type="match status" value="1"/>
</dbReference>
<protein>
    <submittedName>
        <fullName evidence="3">PucR family transcriptional regulator</fullName>
    </submittedName>
</protein>
<evidence type="ECO:0000313" key="2">
    <source>
        <dbReference type="Proteomes" id="UP000038045"/>
    </source>
</evidence>
<dbReference type="WBParaSite" id="PTRK_0001430525.1">
    <property type="protein sequence ID" value="PTRK_0001430525.1"/>
    <property type="gene ID" value="PTRK_0001430525"/>
</dbReference>
<keyword evidence="2" id="KW-1185">Reference proteome</keyword>
<sequence>MSAASRIVPAVPADLGALEAAYARIAAPPGAREKALLAQAFDDYAADETPELGGDDLAVLLAGAWRGAQARKAGEPARITVGPLVDEHGVNTGYDQVLILQDDGPFLVDSVLGELAEAGVTVRALFHPIVEVEAGRRDSLIIVVIDPLPQERRDALGEGLAAALADVRAAVRDHAAMLEAMGAEIA</sequence>
<name>A0A0N4ZZJ4_PARTI</name>
<dbReference type="InterPro" id="IPR024727">
    <property type="entry name" value="NAD_Glu_DH_N_ACT1"/>
</dbReference>
<dbReference type="GO" id="GO:0004069">
    <property type="term" value="F:L-aspartate:2-oxoglutarate aminotransferase activity"/>
    <property type="evidence" value="ECO:0007669"/>
    <property type="project" value="InterPro"/>
</dbReference>
<organism evidence="2 3">
    <name type="scientific">Parastrongyloides trichosuri</name>
    <name type="common">Possum-specific nematode worm</name>
    <dbReference type="NCBI Taxonomy" id="131310"/>
    <lineage>
        <taxon>Eukaryota</taxon>
        <taxon>Metazoa</taxon>
        <taxon>Ecdysozoa</taxon>
        <taxon>Nematoda</taxon>
        <taxon>Chromadorea</taxon>
        <taxon>Rhabditida</taxon>
        <taxon>Tylenchina</taxon>
        <taxon>Panagrolaimomorpha</taxon>
        <taxon>Strongyloidoidea</taxon>
        <taxon>Strongyloididae</taxon>
        <taxon>Parastrongyloides</taxon>
    </lineage>
</organism>
<proteinExistence type="predicted"/>
<dbReference type="InterPro" id="IPR007780">
    <property type="entry name" value="NAD_Glu_DH_bac"/>
</dbReference>
<dbReference type="AlphaFoldDB" id="A0A0N4ZZJ4"/>
<dbReference type="GO" id="GO:0006538">
    <property type="term" value="P:L-glutamate catabolic process"/>
    <property type="evidence" value="ECO:0007669"/>
    <property type="project" value="InterPro"/>
</dbReference>
<evidence type="ECO:0000313" key="3">
    <source>
        <dbReference type="WBParaSite" id="PTRK_0001430525.1"/>
    </source>
</evidence>
<accession>A0A0N4ZZJ4</accession>
<dbReference type="Proteomes" id="UP000038045">
    <property type="component" value="Unplaced"/>
</dbReference>
<dbReference type="GO" id="GO:0004352">
    <property type="term" value="F:glutamate dehydrogenase (NAD+) activity"/>
    <property type="evidence" value="ECO:0007669"/>
    <property type="project" value="InterPro"/>
</dbReference>
<feature type="domain" description="NAD-glutamate dehydrogenase N-terminal ACT1" evidence="1">
    <location>
        <begin position="37"/>
        <end position="146"/>
    </location>
</feature>
<evidence type="ECO:0000259" key="1">
    <source>
        <dbReference type="Pfam" id="PF21075"/>
    </source>
</evidence>